<dbReference type="EMBL" id="CP003221">
    <property type="protein sequence ID" value="EGJ50238.1"/>
    <property type="molecule type" value="Genomic_DNA"/>
</dbReference>
<organism evidence="3 4">
    <name type="scientific">Desulfocurvibacter africanus subsp. africanus str. Walvis Bay</name>
    <dbReference type="NCBI Taxonomy" id="690850"/>
    <lineage>
        <taxon>Bacteria</taxon>
        <taxon>Pseudomonadati</taxon>
        <taxon>Thermodesulfobacteriota</taxon>
        <taxon>Desulfovibrionia</taxon>
        <taxon>Desulfovibrionales</taxon>
        <taxon>Desulfovibrionaceae</taxon>
        <taxon>Desulfocurvibacter</taxon>
    </lineage>
</organism>
<dbReference type="InterPro" id="IPR027417">
    <property type="entry name" value="P-loop_NTPase"/>
</dbReference>
<dbReference type="KEGG" id="daf:Desaf_1909"/>
<evidence type="ECO:0000313" key="4">
    <source>
        <dbReference type="Proteomes" id="UP000007844"/>
    </source>
</evidence>
<evidence type="ECO:0000259" key="2">
    <source>
        <dbReference type="Pfam" id="PF20454"/>
    </source>
</evidence>
<dbReference type="GO" id="GO:0004519">
    <property type="term" value="F:endonuclease activity"/>
    <property type="evidence" value="ECO:0007669"/>
    <property type="project" value="InterPro"/>
</dbReference>
<keyword evidence="4" id="KW-1185">Reference proteome</keyword>
<dbReference type="InterPro" id="IPR046453">
    <property type="entry name" value="GpA_ATPase"/>
</dbReference>
<dbReference type="RefSeq" id="WP_014259990.1">
    <property type="nucleotide sequence ID" value="NC_016629.1"/>
</dbReference>
<dbReference type="Gene3D" id="3.40.50.300">
    <property type="entry name" value="P-loop containing nucleotide triphosphate hydrolases"/>
    <property type="match status" value="1"/>
</dbReference>
<dbReference type="eggNOG" id="COG5525">
    <property type="taxonomic scope" value="Bacteria"/>
</dbReference>
<sequence length="662" mass="75246">MQAQTLPSRPPFEFLAGEVQIFRPRPVVSTFDWARNNLRIVTGPYKGRLWQPDVLPYAPAVMVAWDAPWLRKLFFVAPSQSGKTTVFYACAFASLYRNPSPVALVMPDQEAVERAFEKKLVKHVEASPALRGRLGSSRYALQKTEIRFRDGGFMQGLWAGSESRISSESYEMLLVDEEDAYSDRIIVGTAEERVTAYTHTHKIARFSKIRGGENEGTIDRDMRAQAQVLLHFEAVCPSCLTRQRMEFERIRVPEGERDPGRILGEKLAWYECANEGCRWKWSDHVRNKALALALEKSRQAYPDPWKALARGEPFLGWVPDRPVDRPTCVGFRLRSWELPFVSLSKVMADWFGAQGDPRKMQLWDNNHAAKPYKAVVQETNEDRIKRLVSPDVEQLTAPAWTVALTLSTDMQMRDLRYSVAAHGVNPDRLAIIDYGTAPDFEALRRLVFESSYRLQGTDTDLHIWRAAVDTGGTTHEGDDESRTMQCYNWLLDQRHDVITGTKGMSRKTPGVYIKPSLIEATSSGKKLKHGLRLHHVDVDAFKAIWFDRLEQSVKRIEGALTQPFEDVVEFHVETDTAYLREVTAEKLVAGKNGKQEWKRFRANHWLDCAVLHLAMVHFQWAPSLRALASHILAARNPAPKVERKKEAVNPYTGGVNVFGGGR</sequence>
<dbReference type="AlphaFoldDB" id="F3Z2S1"/>
<reference evidence="3 4" key="1">
    <citation type="journal article" date="2011" name="J. Bacteriol.">
        <title>Genome sequence of the mercury-methylating and pleomorphic Desulfovibrio africanus Strain Walvis Bay.</title>
        <authorList>
            <person name="Brown S.D."/>
            <person name="Wall J.D."/>
            <person name="Kucken A.M."/>
            <person name="Gilmour C.C."/>
            <person name="Podar M."/>
            <person name="Brandt C.C."/>
            <person name="Teshima H."/>
            <person name="Detter J.C."/>
            <person name="Han C.S."/>
            <person name="Land M.L."/>
            <person name="Lucas S."/>
            <person name="Han J."/>
            <person name="Pennacchio L."/>
            <person name="Nolan M."/>
            <person name="Pitluck S."/>
            <person name="Woyke T."/>
            <person name="Goodwin L."/>
            <person name="Palumbo A.V."/>
            <person name="Elias D.A."/>
        </authorList>
    </citation>
    <scope>NUCLEOTIDE SEQUENCE [LARGE SCALE GENOMIC DNA]</scope>
    <source>
        <strain evidence="3 4">Walvis Bay</strain>
    </source>
</reference>
<dbReference type="InterPro" id="IPR046454">
    <property type="entry name" value="GpA_endonuclease"/>
</dbReference>
<feature type="domain" description="Phage terminase large subunit GpA ATPase" evidence="1">
    <location>
        <begin position="50"/>
        <end position="291"/>
    </location>
</feature>
<dbReference type="HOGENOM" id="CLU_023850_4_0_7"/>
<evidence type="ECO:0000313" key="3">
    <source>
        <dbReference type="EMBL" id="EGJ50238.1"/>
    </source>
</evidence>
<name>F3Z2S1_DESAF</name>
<feature type="domain" description="Terminase large subunit GpA endonuclease" evidence="2">
    <location>
        <begin position="329"/>
        <end position="618"/>
    </location>
</feature>
<evidence type="ECO:0000259" key="1">
    <source>
        <dbReference type="Pfam" id="PF05876"/>
    </source>
</evidence>
<dbReference type="Pfam" id="PF05876">
    <property type="entry name" value="GpA_ATPase"/>
    <property type="match status" value="1"/>
</dbReference>
<dbReference type="GO" id="GO:0016887">
    <property type="term" value="F:ATP hydrolysis activity"/>
    <property type="evidence" value="ECO:0007669"/>
    <property type="project" value="InterPro"/>
</dbReference>
<protein>
    <recommendedName>
        <fullName evidence="5">Terminase GpA</fullName>
    </recommendedName>
</protein>
<evidence type="ECO:0008006" key="5">
    <source>
        <dbReference type="Google" id="ProtNLM"/>
    </source>
</evidence>
<dbReference type="STRING" id="690850.Desaf_1909"/>
<dbReference type="Pfam" id="PF20454">
    <property type="entry name" value="GpA_nuclease"/>
    <property type="match status" value="1"/>
</dbReference>
<proteinExistence type="predicted"/>
<dbReference type="Proteomes" id="UP000007844">
    <property type="component" value="Chromosome"/>
</dbReference>
<gene>
    <name evidence="3" type="ORF">Desaf_1909</name>
</gene>
<accession>F3Z2S1</accession>